<accession>A0A0N7L7C0</accession>
<name>A0A0N7L7C0_PLAHL</name>
<proteinExistence type="predicted"/>
<dbReference type="Proteomes" id="UP000054928">
    <property type="component" value="Unassembled WGS sequence"/>
</dbReference>
<organism evidence="1 2">
    <name type="scientific">Plasmopara halstedii</name>
    <name type="common">Downy mildew of sunflower</name>
    <dbReference type="NCBI Taxonomy" id="4781"/>
    <lineage>
        <taxon>Eukaryota</taxon>
        <taxon>Sar</taxon>
        <taxon>Stramenopiles</taxon>
        <taxon>Oomycota</taxon>
        <taxon>Peronosporomycetes</taxon>
        <taxon>Peronosporales</taxon>
        <taxon>Peronosporaceae</taxon>
        <taxon>Plasmopara</taxon>
    </lineage>
</organism>
<sequence length="112" mass="12501">MSRGSIPLLNATGPPSDNILPRTIDHLLLATKIEFDQLFDTTANDFYICVLIELVSMLHESPQLRHLAIVGFGHCCQQYTAALRRGGLTYSKSCKTDSFAVARTCRIHRNHS</sequence>
<evidence type="ECO:0000313" key="1">
    <source>
        <dbReference type="EMBL" id="CEG46651.1"/>
    </source>
</evidence>
<protein>
    <submittedName>
        <fullName evidence="1">Uncharacterized protein</fullName>
    </submittedName>
</protein>
<dbReference type="EMBL" id="CCYD01002107">
    <property type="protein sequence ID" value="CEG46651.1"/>
    <property type="molecule type" value="Genomic_DNA"/>
</dbReference>
<dbReference type="AlphaFoldDB" id="A0A0N7L7C0"/>
<dbReference type="GeneID" id="36398313"/>
<dbReference type="RefSeq" id="XP_024583020.1">
    <property type="nucleotide sequence ID" value="XM_024717530.1"/>
</dbReference>
<evidence type="ECO:0000313" key="2">
    <source>
        <dbReference type="Proteomes" id="UP000054928"/>
    </source>
</evidence>
<reference evidence="2" key="1">
    <citation type="submission" date="2014-09" db="EMBL/GenBank/DDBJ databases">
        <authorList>
            <person name="Sharma Rahul"/>
            <person name="Thines Marco"/>
        </authorList>
    </citation>
    <scope>NUCLEOTIDE SEQUENCE [LARGE SCALE GENOMIC DNA]</scope>
</reference>
<keyword evidence="2" id="KW-1185">Reference proteome</keyword>